<keyword evidence="2" id="KW-1185">Reference proteome</keyword>
<proteinExistence type="predicted"/>
<accession>A0ABD2NTW6</accession>
<dbReference type="Proteomes" id="UP001516400">
    <property type="component" value="Unassembled WGS sequence"/>
</dbReference>
<name>A0ABD2NTW6_9CUCU</name>
<feature type="non-terminal residue" evidence="1">
    <location>
        <position position="1"/>
    </location>
</feature>
<comment type="caution">
    <text evidence="1">The sequence shown here is derived from an EMBL/GenBank/DDBJ whole genome shotgun (WGS) entry which is preliminary data.</text>
</comment>
<gene>
    <name evidence="1" type="ORF">HHI36_005016</name>
</gene>
<dbReference type="EMBL" id="JABFTP020000144">
    <property type="protein sequence ID" value="KAL3281816.1"/>
    <property type="molecule type" value="Genomic_DNA"/>
</dbReference>
<organism evidence="1 2">
    <name type="scientific">Cryptolaemus montrouzieri</name>
    <dbReference type="NCBI Taxonomy" id="559131"/>
    <lineage>
        <taxon>Eukaryota</taxon>
        <taxon>Metazoa</taxon>
        <taxon>Ecdysozoa</taxon>
        <taxon>Arthropoda</taxon>
        <taxon>Hexapoda</taxon>
        <taxon>Insecta</taxon>
        <taxon>Pterygota</taxon>
        <taxon>Neoptera</taxon>
        <taxon>Endopterygota</taxon>
        <taxon>Coleoptera</taxon>
        <taxon>Polyphaga</taxon>
        <taxon>Cucujiformia</taxon>
        <taxon>Coccinelloidea</taxon>
        <taxon>Coccinellidae</taxon>
        <taxon>Scymninae</taxon>
        <taxon>Scymnini</taxon>
        <taxon>Cryptolaemus</taxon>
    </lineage>
</organism>
<evidence type="ECO:0000313" key="1">
    <source>
        <dbReference type="EMBL" id="KAL3281816.1"/>
    </source>
</evidence>
<sequence length="156" mass="18192">SAENLQVVPFNYRIQVFVKKRIFIPKKNRYCKIHLIKNRFYEQVLSNIDGTTAERSIEPSGIGHFLNNSSDKVDNTLHKKIKVFKLCDERINALTGFTWEHIVVLESRMKPSIRASKNRNVLQDLVIFLMKLRTGNSDRCILDIDEKFAQKLLILC</sequence>
<reference evidence="1 2" key="1">
    <citation type="journal article" date="2021" name="BMC Biol.">
        <title>Horizontally acquired antibacterial genes associated with adaptive radiation of ladybird beetles.</title>
        <authorList>
            <person name="Li H.S."/>
            <person name="Tang X.F."/>
            <person name="Huang Y.H."/>
            <person name="Xu Z.Y."/>
            <person name="Chen M.L."/>
            <person name="Du X.Y."/>
            <person name="Qiu B.Y."/>
            <person name="Chen P.T."/>
            <person name="Zhang W."/>
            <person name="Slipinski A."/>
            <person name="Escalona H.E."/>
            <person name="Waterhouse R.M."/>
            <person name="Zwick A."/>
            <person name="Pang H."/>
        </authorList>
    </citation>
    <scope>NUCLEOTIDE SEQUENCE [LARGE SCALE GENOMIC DNA]</scope>
    <source>
        <strain evidence="1">SYSU2018</strain>
    </source>
</reference>
<dbReference type="AlphaFoldDB" id="A0ABD2NTW6"/>
<protein>
    <submittedName>
        <fullName evidence="1">Uncharacterized protein</fullName>
    </submittedName>
</protein>
<evidence type="ECO:0000313" key="2">
    <source>
        <dbReference type="Proteomes" id="UP001516400"/>
    </source>
</evidence>